<feature type="domain" description="AMP-dependent synthetase/ligase" evidence="1">
    <location>
        <begin position="40"/>
        <end position="420"/>
    </location>
</feature>
<comment type="caution">
    <text evidence="2">The sequence shown here is derived from an EMBL/GenBank/DDBJ whole genome shotgun (WGS) entry which is preliminary data.</text>
</comment>
<name>A0A1E3VF10_9HYPH</name>
<accession>A0A1E3VF10</accession>
<dbReference type="PANTHER" id="PTHR24096:SF420">
    <property type="entry name" value="LONG-CHAIN-FATTY-ACID--COA LIGASE-RELATED"/>
    <property type="match status" value="1"/>
</dbReference>
<dbReference type="AlphaFoldDB" id="A0A1E3VF10"/>
<dbReference type="InterPro" id="IPR020845">
    <property type="entry name" value="AMP-binding_CS"/>
</dbReference>
<organism evidence="2 3">
    <name type="scientific">Sinorhizobium alkalisoli</name>
    <dbReference type="NCBI Taxonomy" id="1752398"/>
    <lineage>
        <taxon>Bacteria</taxon>
        <taxon>Pseudomonadati</taxon>
        <taxon>Pseudomonadota</taxon>
        <taxon>Alphaproteobacteria</taxon>
        <taxon>Hyphomicrobiales</taxon>
        <taxon>Rhizobiaceae</taxon>
        <taxon>Sinorhizobium/Ensifer group</taxon>
        <taxon>Sinorhizobium</taxon>
    </lineage>
</organism>
<evidence type="ECO:0000259" key="1">
    <source>
        <dbReference type="Pfam" id="PF00501"/>
    </source>
</evidence>
<dbReference type="GO" id="GO:0016405">
    <property type="term" value="F:CoA-ligase activity"/>
    <property type="evidence" value="ECO:0007669"/>
    <property type="project" value="TreeGrafter"/>
</dbReference>
<keyword evidence="3" id="KW-1185">Reference proteome</keyword>
<gene>
    <name evidence="2" type="ORF">A8M32_06535</name>
</gene>
<dbReference type="EMBL" id="LYBW01000049">
    <property type="protein sequence ID" value="ODR92172.1"/>
    <property type="molecule type" value="Genomic_DNA"/>
</dbReference>
<reference evidence="3" key="1">
    <citation type="submission" date="2016-05" db="EMBL/GenBank/DDBJ databases">
        <authorList>
            <person name="Li Y."/>
        </authorList>
    </citation>
    <scope>NUCLEOTIDE SEQUENCE [LARGE SCALE GENOMIC DNA]</scope>
    <source>
        <strain evidence="3">YIC4027</strain>
    </source>
</reference>
<dbReference type="STRING" id="1752398.A8M32_06535"/>
<dbReference type="InterPro" id="IPR042099">
    <property type="entry name" value="ANL_N_sf"/>
</dbReference>
<dbReference type="Proteomes" id="UP000094342">
    <property type="component" value="Unassembled WGS sequence"/>
</dbReference>
<evidence type="ECO:0000313" key="2">
    <source>
        <dbReference type="EMBL" id="ODR92172.1"/>
    </source>
</evidence>
<proteinExistence type="predicted"/>
<protein>
    <submittedName>
        <fullName evidence="2">Feruloyl-CoA synthetase</fullName>
    </submittedName>
</protein>
<dbReference type="PROSITE" id="PS00455">
    <property type="entry name" value="AMP_BINDING"/>
    <property type="match status" value="1"/>
</dbReference>
<dbReference type="SUPFAM" id="SSF56801">
    <property type="entry name" value="Acetyl-CoA synthetase-like"/>
    <property type="match status" value="1"/>
</dbReference>
<sequence>MTGLRTVPHSVSMRQLPGHLLLTSNLPLDPVARRTADWLHRWAEQAPQRVFLSERAGEGWRDITYAETLGHVRAIAAALIARGLGQETPIAILSGNSVDHALLSFAAQYAGVPTVPLAEQYSLIPEAHARLVYVIEKVRPRLVFADDAGRYAGALALPQFDGIEIVATRTEGASRPVTPFAELLEGDTAADIDGRLATVGPDTVAKILFTSGSSSDPKGVLTTQRMLCANQSQMASVLPFLKDRPPRICDWLPWNHVFGGSHNVNMMLAHGGTLTIDNGKPTGTLFSETVRNIIARAGTLSFNVPVGFSMLVREMETNDALRQAYFRDLDMIFYAGASLPQDVWTRLETMAMEVRGRLPLMISSWGMTETAPATIMVHEPIGRSGVVGVPLPGTEVKLIPDGDMRCELRVKGPNIMPGYFGDPAKTAEAFDEEGFLRTGDAVRFVSNDDPDRGLTFDGRVSEDFKLQTGTWVQAGKLRLQALEALRGLVQDVVVCGHDRDAIGLFIFPRPDQLRGENSSDGAVIDAALQARIEARLRDMAAAATGSGRRISRAIILSEPPSLKDAEITDKGSLNVRKIIMRRATLLERLYDNEDPALIRV</sequence>
<dbReference type="Pfam" id="PF23562">
    <property type="entry name" value="AMP-binding_C_3"/>
    <property type="match status" value="1"/>
</dbReference>
<dbReference type="InterPro" id="IPR000873">
    <property type="entry name" value="AMP-dep_synth/lig_dom"/>
</dbReference>
<evidence type="ECO:0000313" key="3">
    <source>
        <dbReference type="Proteomes" id="UP000094342"/>
    </source>
</evidence>
<dbReference type="PANTHER" id="PTHR24096">
    <property type="entry name" value="LONG-CHAIN-FATTY-ACID--COA LIGASE"/>
    <property type="match status" value="1"/>
</dbReference>
<dbReference type="Pfam" id="PF00501">
    <property type="entry name" value="AMP-binding"/>
    <property type="match status" value="1"/>
</dbReference>
<dbReference type="Gene3D" id="3.40.50.12780">
    <property type="entry name" value="N-terminal domain of ligase-like"/>
    <property type="match status" value="1"/>
</dbReference>